<sequence length="682" mass="75663">MIGRKIGERYEIQQVLGGGGMSKVYGAMDTILNRKVAIKLIHISPSEKQATIDRFEREVQNTTQLSHPNIVSVLDVGEEDDCFYLVMEYIEGPTLSEYIKTHGALEPQKAIDFIEQVLQGIQHAHEQGIVHRDIKPQNIMIDGQDTVKIVDFGIAKALSETTMTQTNHVIGTVQYLSPEQAKGEKTGERTDIYSIGIVLYEMLTGEAPFKGETAVSIAIKQIQEPVPNATEAHPNIPQALSNVVLKATEKEQGNRYKTVSEMAYDVATTLAPSRANEAVYEKDEAMTKTVALDKTALKHQQEPARANETANIPNNATADIQQSKAAPRTQRAVYAQGVPAKKRSRKKKVVIGLVLLFLFVGLFFFVTAALMGNKYSQVPEIIGQTEAKATQLLAEENLEVGKTIRAYSDRYAEGQVISVSPEQGTKVKQKSAVDMVISKGEHIEKMPDLVGRPKDEAAKILADFGFEKVTYTTAYTQNEIAKGNIEAQSIAPGTEVSVKKEEVVITESLGKRKVYVDDYTNKDIRTVKSELEEKGLTVTVTEEREDEKVKKNHIIQQTPKKKEVEEGTEVKFVVSTGSDDQDKEDDKDTSSDTSKDKEQPKYDKTYTQSVVIPYSGKDNKAQKVEIYVKDKNNSGTKARTFNIKETTSQVLNFTIADGGTASYRILVDGKEIDSNEINYDDF</sequence>
<keyword evidence="2" id="KW-0723">Serine/threonine-protein kinase</keyword>
<dbReference type="CDD" id="cd14014">
    <property type="entry name" value="STKc_PknB_like"/>
    <property type="match status" value="1"/>
</dbReference>
<evidence type="ECO:0000259" key="13">
    <source>
        <dbReference type="PROSITE" id="PS51178"/>
    </source>
</evidence>
<dbReference type="Gene3D" id="3.30.10.20">
    <property type="match status" value="3"/>
</dbReference>
<keyword evidence="11" id="KW-1133">Transmembrane helix</keyword>
<dbReference type="InterPro" id="IPR011009">
    <property type="entry name" value="Kinase-like_dom_sf"/>
</dbReference>
<dbReference type="InterPro" id="IPR008271">
    <property type="entry name" value="Ser/Thr_kinase_AS"/>
</dbReference>
<dbReference type="PANTHER" id="PTHR43289">
    <property type="entry name" value="MITOGEN-ACTIVATED PROTEIN KINASE KINASE KINASE 20-RELATED"/>
    <property type="match status" value="1"/>
</dbReference>
<evidence type="ECO:0000256" key="6">
    <source>
        <dbReference type="ARBA" id="ARBA00022840"/>
    </source>
</evidence>
<feature type="compositionally biased region" description="Basic and acidic residues" evidence="10">
    <location>
        <begin position="560"/>
        <end position="569"/>
    </location>
</feature>
<comment type="caution">
    <text evidence="14">The sequence shown here is derived from an EMBL/GenBank/DDBJ whole genome shotgun (WGS) entry which is preliminary data.</text>
</comment>
<dbReference type="CDD" id="cd06577">
    <property type="entry name" value="PASTA_pknB"/>
    <property type="match status" value="3"/>
</dbReference>
<evidence type="ECO:0000256" key="8">
    <source>
        <dbReference type="ARBA" id="ARBA00048679"/>
    </source>
</evidence>
<evidence type="ECO:0000256" key="2">
    <source>
        <dbReference type="ARBA" id="ARBA00022527"/>
    </source>
</evidence>
<keyword evidence="11" id="KW-0812">Transmembrane</keyword>
<dbReference type="Proteomes" id="UP001205609">
    <property type="component" value="Unassembled WGS sequence"/>
</dbReference>
<evidence type="ECO:0000256" key="1">
    <source>
        <dbReference type="ARBA" id="ARBA00012513"/>
    </source>
</evidence>
<dbReference type="Gene3D" id="2.60.40.2560">
    <property type="match status" value="1"/>
</dbReference>
<accession>A0ABT2F1B3</accession>
<proteinExistence type="predicted"/>
<keyword evidence="15" id="KW-1185">Reference proteome</keyword>
<dbReference type="GO" id="GO:0016301">
    <property type="term" value="F:kinase activity"/>
    <property type="evidence" value="ECO:0007669"/>
    <property type="project" value="UniProtKB-KW"/>
</dbReference>
<feature type="domain" description="PASTA" evidence="13">
    <location>
        <begin position="372"/>
        <end position="439"/>
    </location>
</feature>
<gene>
    <name evidence="14" type="primary">pknB</name>
    <name evidence="14" type="ORF">NXS11_04840</name>
</gene>
<feature type="transmembrane region" description="Helical" evidence="11">
    <location>
        <begin position="349"/>
        <end position="371"/>
    </location>
</feature>
<feature type="compositionally biased region" description="Basic and acidic residues" evidence="10">
    <location>
        <begin position="584"/>
        <end position="604"/>
    </location>
</feature>
<feature type="region of interest" description="Disordered" evidence="10">
    <location>
        <begin position="550"/>
        <end position="604"/>
    </location>
</feature>
<dbReference type="Gene3D" id="3.30.200.20">
    <property type="entry name" value="Phosphorylase Kinase, domain 1"/>
    <property type="match status" value="1"/>
</dbReference>
<dbReference type="InterPro" id="IPR000719">
    <property type="entry name" value="Prot_kinase_dom"/>
</dbReference>
<name>A0ABT2F1B3_9STAP</name>
<dbReference type="PROSITE" id="PS00108">
    <property type="entry name" value="PROTEIN_KINASE_ST"/>
    <property type="match status" value="1"/>
</dbReference>
<keyword evidence="5 14" id="KW-0418">Kinase</keyword>
<keyword evidence="11" id="KW-0472">Membrane</keyword>
<evidence type="ECO:0000256" key="10">
    <source>
        <dbReference type="SAM" id="MobiDB-lite"/>
    </source>
</evidence>
<feature type="domain" description="Protein kinase" evidence="12">
    <location>
        <begin position="10"/>
        <end position="270"/>
    </location>
</feature>
<dbReference type="EC" id="2.7.11.1" evidence="1"/>
<feature type="domain" description="PASTA" evidence="13">
    <location>
        <begin position="440"/>
        <end position="509"/>
    </location>
</feature>
<dbReference type="SUPFAM" id="SSF56112">
    <property type="entry name" value="Protein kinase-like (PK-like)"/>
    <property type="match status" value="1"/>
</dbReference>
<evidence type="ECO:0000313" key="14">
    <source>
        <dbReference type="EMBL" id="MCS4486217.1"/>
    </source>
</evidence>
<feature type="domain" description="PASTA" evidence="13">
    <location>
        <begin position="510"/>
        <end position="576"/>
    </location>
</feature>
<evidence type="ECO:0000256" key="11">
    <source>
        <dbReference type="SAM" id="Phobius"/>
    </source>
</evidence>
<dbReference type="EMBL" id="JANUXY010000004">
    <property type="protein sequence ID" value="MCS4486217.1"/>
    <property type="molecule type" value="Genomic_DNA"/>
</dbReference>
<keyword evidence="4 9" id="KW-0547">Nucleotide-binding</keyword>
<dbReference type="PANTHER" id="PTHR43289:SF34">
    <property type="entry name" value="SERINE_THREONINE-PROTEIN KINASE YBDM-RELATED"/>
    <property type="match status" value="1"/>
</dbReference>
<dbReference type="Pfam" id="PF00069">
    <property type="entry name" value="Pkinase"/>
    <property type="match status" value="1"/>
</dbReference>
<organism evidence="14 15">
    <name type="scientific">Staphylococcus americanisciuri</name>
    <dbReference type="NCBI Taxonomy" id="2973940"/>
    <lineage>
        <taxon>Bacteria</taxon>
        <taxon>Bacillati</taxon>
        <taxon>Bacillota</taxon>
        <taxon>Bacilli</taxon>
        <taxon>Bacillales</taxon>
        <taxon>Staphylococcaceae</taxon>
        <taxon>Staphylococcus</taxon>
    </lineage>
</organism>
<dbReference type="Pfam" id="PF03793">
    <property type="entry name" value="PASTA"/>
    <property type="match status" value="3"/>
</dbReference>
<dbReference type="NCBIfam" id="NF033483">
    <property type="entry name" value="PknB_PASTA_kin"/>
    <property type="match status" value="1"/>
</dbReference>
<protein>
    <recommendedName>
        <fullName evidence="1">non-specific serine/threonine protein kinase</fullName>
        <ecNumber evidence="1">2.7.11.1</ecNumber>
    </recommendedName>
</protein>
<dbReference type="SMART" id="SM00220">
    <property type="entry name" value="S_TKc"/>
    <property type="match status" value="1"/>
</dbReference>
<evidence type="ECO:0000256" key="3">
    <source>
        <dbReference type="ARBA" id="ARBA00022679"/>
    </source>
</evidence>
<dbReference type="InterPro" id="IPR017441">
    <property type="entry name" value="Protein_kinase_ATP_BS"/>
</dbReference>
<dbReference type="PROSITE" id="PS00107">
    <property type="entry name" value="PROTEIN_KINASE_ATP"/>
    <property type="match status" value="1"/>
</dbReference>
<evidence type="ECO:0000256" key="5">
    <source>
        <dbReference type="ARBA" id="ARBA00022777"/>
    </source>
</evidence>
<dbReference type="Gene3D" id="1.10.510.10">
    <property type="entry name" value="Transferase(Phosphotransferase) domain 1"/>
    <property type="match status" value="1"/>
</dbReference>
<comment type="catalytic activity">
    <reaction evidence="8">
        <text>L-seryl-[protein] + ATP = O-phospho-L-seryl-[protein] + ADP + H(+)</text>
        <dbReference type="Rhea" id="RHEA:17989"/>
        <dbReference type="Rhea" id="RHEA-COMP:9863"/>
        <dbReference type="Rhea" id="RHEA-COMP:11604"/>
        <dbReference type="ChEBI" id="CHEBI:15378"/>
        <dbReference type="ChEBI" id="CHEBI:29999"/>
        <dbReference type="ChEBI" id="CHEBI:30616"/>
        <dbReference type="ChEBI" id="CHEBI:83421"/>
        <dbReference type="ChEBI" id="CHEBI:456216"/>
        <dbReference type="EC" id="2.7.11.1"/>
    </reaction>
</comment>
<feature type="binding site" evidence="9">
    <location>
        <position position="39"/>
    </location>
    <ligand>
        <name>ATP</name>
        <dbReference type="ChEBI" id="CHEBI:30616"/>
    </ligand>
</feature>
<dbReference type="RefSeq" id="WP_259199436.1">
    <property type="nucleotide sequence ID" value="NZ_JANUXY010000004.1"/>
</dbReference>
<evidence type="ECO:0000256" key="4">
    <source>
        <dbReference type="ARBA" id="ARBA00022741"/>
    </source>
</evidence>
<keyword evidence="6 9" id="KW-0067">ATP-binding</keyword>
<evidence type="ECO:0000313" key="15">
    <source>
        <dbReference type="Proteomes" id="UP001205609"/>
    </source>
</evidence>
<evidence type="ECO:0000256" key="9">
    <source>
        <dbReference type="PROSITE-ProRule" id="PRU10141"/>
    </source>
</evidence>
<comment type="catalytic activity">
    <reaction evidence="7">
        <text>L-threonyl-[protein] + ATP = O-phospho-L-threonyl-[protein] + ADP + H(+)</text>
        <dbReference type="Rhea" id="RHEA:46608"/>
        <dbReference type="Rhea" id="RHEA-COMP:11060"/>
        <dbReference type="Rhea" id="RHEA-COMP:11605"/>
        <dbReference type="ChEBI" id="CHEBI:15378"/>
        <dbReference type="ChEBI" id="CHEBI:30013"/>
        <dbReference type="ChEBI" id="CHEBI:30616"/>
        <dbReference type="ChEBI" id="CHEBI:61977"/>
        <dbReference type="ChEBI" id="CHEBI:456216"/>
        <dbReference type="EC" id="2.7.11.1"/>
    </reaction>
</comment>
<reference evidence="14 15" key="1">
    <citation type="journal article" date="2023" name="Int. J. Syst. Evol. Microbiol.">
        <title>Streptococcus sciuri sp. nov., Staphylococcus marylandisciuri sp. nov. and Staphylococcus americanisciuri sp. nov., isolated from faeces of eastern grey squirrel (Sciurus carolinensis).</title>
        <authorList>
            <person name="Volokhov D.V."/>
            <person name="Zagorodnyaya T.A."/>
            <person name="Furtak V.A."/>
            <person name="Nattanmai G."/>
            <person name="Randall L."/>
            <person name="Jose S."/>
            <person name="Gao Y."/>
            <person name="Eisenberg T."/>
            <person name="Delmonte P."/>
            <person name="Blom J."/>
            <person name="Mitchell K.K."/>
        </authorList>
    </citation>
    <scope>NUCLEOTIDE SEQUENCE [LARGE SCALE GENOMIC DNA]</scope>
    <source>
        <strain evidence="14 15">GRT3</strain>
    </source>
</reference>
<evidence type="ECO:0000259" key="12">
    <source>
        <dbReference type="PROSITE" id="PS50011"/>
    </source>
</evidence>
<keyword evidence="3" id="KW-0808">Transferase</keyword>
<dbReference type="PROSITE" id="PS51178">
    <property type="entry name" value="PASTA"/>
    <property type="match status" value="3"/>
</dbReference>
<evidence type="ECO:0000256" key="7">
    <source>
        <dbReference type="ARBA" id="ARBA00047899"/>
    </source>
</evidence>
<dbReference type="SMART" id="SM00740">
    <property type="entry name" value="PASTA"/>
    <property type="match status" value="3"/>
</dbReference>
<dbReference type="Pfam" id="PF21160">
    <property type="entry name" value="PrkC-like_PASTA-like"/>
    <property type="match status" value="1"/>
</dbReference>
<dbReference type="InterPro" id="IPR005543">
    <property type="entry name" value="PASTA_dom"/>
</dbReference>
<dbReference type="PROSITE" id="PS50011">
    <property type="entry name" value="PROTEIN_KINASE_DOM"/>
    <property type="match status" value="1"/>
</dbReference>